<accession>A0A9W8Y629</accession>
<dbReference type="Pfam" id="PF06985">
    <property type="entry name" value="HET"/>
    <property type="match status" value="1"/>
</dbReference>
<organism evidence="2 3">
    <name type="scientific">Neocucurbitaria cava</name>
    <dbReference type="NCBI Taxonomy" id="798079"/>
    <lineage>
        <taxon>Eukaryota</taxon>
        <taxon>Fungi</taxon>
        <taxon>Dikarya</taxon>
        <taxon>Ascomycota</taxon>
        <taxon>Pezizomycotina</taxon>
        <taxon>Dothideomycetes</taxon>
        <taxon>Pleosporomycetidae</taxon>
        <taxon>Pleosporales</taxon>
        <taxon>Pleosporineae</taxon>
        <taxon>Cucurbitariaceae</taxon>
        <taxon>Neocucurbitaria</taxon>
    </lineage>
</organism>
<evidence type="ECO:0000259" key="1">
    <source>
        <dbReference type="Pfam" id="PF06985"/>
    </source>
</evidence>
<gene>
    <name evidence="2" type="ORF">N0V83_008111</name>
</gene>
<dbReference type="InterPro" id="IPR010730">
    <property type="entry name" value="HET"/>
</dbReference>
<feature type="domain" description="Heterokaryon incompatibility" evidence="1">
    <location>
        <begin position="22"/>
        <end position="105"/>
    </location>
</feature>
<evidence type="ECO:0000313" key="3">
    <source>
        <dbReference type="Proteomes" id="UP001140560"/>
    </source>
</evidence>
<sequence>MRLLNVKTRRLEEFHGDTIPSYAILSHTWGEEEVTFQDMTSEDHKQKHGYRKIEGCCQAAAEQRILYVWVDSCCIDKSSSAELSEAINSMFKWYEASKVCFIYLEDLPAGLDPFTLDSAFRRSRWWTRGWTLQELLAPHHIIYFDSTWERVFTSEMGQELFKKIDLPVRSEEVMDRTERRPGDRIQTIIEQIRYGLITEITGIPGAVLAKELELSEVSAACKFAWASQRMTTRIEDKAYCLMGLLGVNMPLLYGEGEKAFVRLQEAVISSSDDISLLAWGFGLAWEDIEELGYDKILASSPTAFREYPKSNHRCVRRPPKTHSTVTGHGLHIELPLLLISTTTRVWIGIIEEGSAGALGDSGTTALVLRQKNVQDTNIFERARGCPALRIPNFHSHKRVFRAPISKMVYLQDGGTASTAVPLEDNFDPPRLLLSYLTFMRKSINRHQYTSELAIFIKSFRNVGYTLSSRYPPIDPDMVSMFAREAHKWELSDGQIQSHYESPFEWLLCPGPGNERFYFILANTKGHCVAVKVQIRFKPPYIHSYQVELSHCNFERSATALEYACDTGLRTEAAKQFRKELRWNSYVNLWSSNTTKIHVSACPSQQRLSKKNVSFAQCSLVWSGGWVSAADQRDKPSE</sequence>
<dbReference type="AlphaFoldDB" id="A0A9W8Y629"/>
<keyword evidence="3" id="KW-1185">Reference proteome</keyword>
<comment type="caution">
    <text evidence="2">The sequence shown here is derived from an EMBL/GenBank/DDBJ whole genome shotgun (WGS) entry which is preliminary data.</text>
</comment>
<dbReference type="EMBL" id="JAPEUY010000014">
    <property type="protein sequence ID" value="KAJ4366475.1"/>
    <property type="molecule type" value="Genomic_DNA"/>
</dbReference>
<dbReference type="PANTHER" id="PTHR10622">
    <property type="entry name" value="HET DOMAIN-CONTAINING PROTEIN"/>
    <property type="match status" value="1"/>
</dbReference>
<proteinExistence type="predicted"/>
<dbReference type="PANTHER" id="PTHR10622:SF12">
    <property type="entry name" value="HET DOMAIN-CONTAINING PROTEIN"/>
    <property type="match status" value="1"/>
</dbReference>
<dbReference type="Proteomes" id="UP001140560">
    <property type="component" value="Unassembled WGS sequence"/>
</dbReference>
<protein>
    <recommendedName>
        <fullName evidence="1">Heterokaryon incompatibility domain-containing protein</fullName>
    </recommendedName>
</protein>
<name>A0A9W8Y629_9PLEO</name>
<evidence type="ECO:0000313" key="2">
    <source>
        <dbReference type="EMBL" id="KAJ4366475.1"/>
    </source>
</evidence>
<reference evidence="2" key="1">
    <citation type="submission" date="2022-10" db="EMBL/GenBank/DDBJ databases">
        <title>Tapping the CABI collections for fungal endophytes: first genome assemblies for Collariella, Neodidymelliopsis, Ascochyta clinopodiicola, Didymella pomorum, Didymosphaeria variabile, Neocosmospora piperis and Neocucurbitaria cava.</title>
        <authorList>
            <person name="Hill R."/>
        </authorList>
    </citation>
    <scope>NUCLEOTIDE SEQUENCE</scope>
    <source>
        <strain evidence="2">IMI 356814</strain>
    </source>
</reference>
<dbReference type="OrthoDB" id="674604at2759"/>